<dbReference type="InterPro" id="IPR036343">
    <property type="entry name" value="GluRdtase_N_sf"/>
</dbReference>
<organism evidence="18 19">
    <name type="scientific">Halovivax cerinus</name>
    <dbReference type="NCBI Taxonomy" id="1487865"/>
    <lineage>
        <taxon>Archaea</taxon>
        <taxon>Methanobacteriati</taxon>
        <taxon>Methanobacteriota</taxon>
        <taxon>Stenosarchaea group</taxon>
        <taxon>Halobacteria</taxon>
        <taxon>Halobacteriales</taxon>
        <taxon>Natrialbaceae</taxon>
        <taxon>Halovivax</taxon>
    </lineage>
</organism>
<protein>
    <recommendedName>
        <fullName evidence="3 8">Glutamyl-tRNA reductase</fullName>
        <shortName evidence="8">GluTR</shortName>
        <ecNumber evidence="3 8">1.2.1.70</ecNumber>
    </recommendedName>
</protein>
<evidence type="ECO:0000256" key="14">
    <source>
        <dbReference type="SAM" id="MobiDB-lite"/>
    </source>
</evidence>
<feature type="domain" description="Glutamyl-tRNA reductase N-terminal" evidence="17">
    <location>
        <begin position="12"/>
        <end position="151"/>
    </location>
</feature>
<evidence type="ECO:0000256" key="2">
    <source>
        <dbReference type="ARBA" id="ARBA00005916"/>
    </source>
</evidence>
<feature type="region of interest" description="Disordered" evidence="14">
    <location>
        <begin position="409"/>
        <end position="433"/>
    </location>
</feature>
<feature type="active site" description="Nucleophile" evidence="8 9">
    <location>
        <position position="52"/>
    </location>
</feature>
<dbReference type="GO" id="GO:0006782">
    <property type="term" value="P:protoporphyrinogen IX biosynthetic process"/>
    <property type="evidence" value="ECO:0007669"/>
    <property type="project" value="UniProtKB-UniRule"/>
</dbReference>
<evidence type="ECO:0000256" key="3">
    <source>
        <dbReference type="ARBA" id="ARBA00012970"/>
    </source>
</evidence>
<dbReference type="GeneID" id="73903480"/>
<dbReference type="PIRSF" id="PIRSF000445">
    <property type="entry name" value="4pyrrol_synth_GluRdtase"/>
    <property type="match status" value="1"/>
</dbReference>
<dbReference type="Gene3D" id="3.30.460.30">
    <property type="entry name" value="Glutamyl-tRNA reductase, N-terminal domain"/>
    <property type="match status" value="1"/>
</dbReference>
<feature type="binding site" evidence="8 11">
    <location>
        <begin position="183"/>
        <end position="188"/>
    </location>
    <ligand>
        <name>NADP(+)</name>
        <dbReference type="ChEBI" id="CHEBI:58349"/>
    </ligand>
</feature>
<dbReference type="InterPro" id="IPR006151">
    <property type="entry name" value="Shikm_DH/Glu-tRNA_Rdtase"/>
</dbReference>
<feature type="domain" description="Quinate/shikimate 5-dehydrogenase/glutamyl-tRNA reductase" evidence="16">
    <location>
        <begin position="167"/>
        <end position="295"/>
    </location>
</feature>
<reference evidence="18 19" key="1">
    <citation type="journal article" date="2019" name="Int. J. Syst. Evol. Microbiol.">
        <title>The Global Catalogue of Microorganisms (GCM) 10K type strain sequencing project: providing services to taxonomists for standard genome sequencing and annotation.</title>
        <authorList>
            <consortium name="The Broad Institute Genomics Platform"/>
            <consortium name="The Broad Institute Genome Sequencing Center for Infectious Disease"/>
            <person name="Wu L."/>
            <person name="Ma J."/>
        </authorList>
    </citation>
    <scope>NUCLEOTIDE SEQUENCE [LARGE SCALE GENOMIC DNA]</scope>
    <source>
        <strain evidence="18 19">IBRC-M 10256</strain>
    </source>
</reference>
<dbReference type="NCBIfam" id="TIGR01035">
    <property type="entry name" value="hemA"/>
    <property type="match status" value="1"/>
</dbReference>
<feature type="domain" description="Tetrapyrrole biosynthesis glutamyl-tRNA reductase dimerisation" evidence="15">
    <location>
        <begin position="311"/>
        <end position="409"/>
    </location>
</feature>
<dbReference type="HAMAP" id="MF_00087">
    <property type="entry name" value="Glu_tRNA_reductase"/>
    <property type="match status" value="1"/>
</dbReference>
<dbReference type="RefSeq" id="WP_256530781.1">
    <property type="nucleotide sequence ID" value="NZ_CP101824.1"/>
</dbReference>
<comment type="pathway">
    <text evidence="1 8 13">Porphyrin-containing compound metabolism; protoporphyrin-IX biosynthesis; 5-aminolevulinate from L-glutamyl-tRNA(Glu): step 1/2.</text>
</comment>
<evidence type="ECO:0000256" key="10">
    <source>
        <dbReference type="PIRSR" id="PIRSR000445-2"/>
    </source>
</evidence>
<comment type="miscellaneous">
    <text evidence="8">During catalysis, the active site Cys acts as a nucleophile attacking the alpha-carbonyl group of tRNA-bound glutamate with the formation of a thioester intermediate between enzyme and glutamate, and the concomitant release of tRNA(Glu). The thioester intermediate is finally reduced by direct hydride transfer from NADPH, to form the product GSA.</text>
</comment>
<feature type="site" description="Important for activity" evidence="8 12">
    <location>
        <position position="94"/>
    </location>
</feature>
<keyword evidence="19" id="KW-1185">Reference proteome</keyword>
<feature type="binding site" evidence="8 10">
    <location>
        <position position="115"/>
    </location>
    <ligand>
        <name>substrate</name>
    </ligand>
</feature>
<feature type="binding site" evidence="8 10">
    <location>
        <begin position="51"/>
        <end position="54"/>
    </location>
    <ligand>
        <name>substrate</name>
    </ligand>
</feature>
<comment type="caution">
    <text evidence="18">The sequence shown here is derived from an EMBL/GenBank/DDBJ whole genome shotgun (WGS) entry which is preliminary data.</text>
</comment>
<dbReference type="Pfam" id="PF05201">
    <property type="entry name" value="GlutR_N"/>
    <property type="match status" value="1"/>
</dbReference>
<keyword evidence="6 8" id="KW-0627">Porphyrin biosynthesis</keyword>
<evidence type="ECO:0000256" key="4">
    <source>
        <dbReference type="ARBA" id="ARBA00022857"/>
    </source>
</evidence>
<evidence type="ECO:0000256" key="13">
    <source>
        <dbReference type="RuleBase" id="RU000584"/>
    </source>
</evidence>
<keyword evidence="5 8" id="KW-0560">Oxidoreductase</keyword>
<dbReference type="SUPFAM" id="SSF69075">
    <property type="entry name" value="Glutamyl tRNA-reductase dimerization domain"/>
    <property type="match status" value="1"/>
</dbReference>
<evidence type="ECO:0000313" key="19">
    <source>
        <dbReference type="Proteomes" id="UP001595846"/>
    </source>
</evidence>
<evidence type="ECO:0000256" key="7">
    <source>
        <dbReference type="ARBA" id="ARBA00047464"/>
    </source>
</evidence>
<evidence type="ECO:0000256" key="9">
    <source>
        <dbReference type="PIRSR" id="PIRSR000445-1"/>
    </source>
</evidence>
<sequence>MTLQGGITSARVTHATAAVDELALATPESQSDAVAQLRAAPGCREAFVLSTCNRVEAYVVTGDARAGWEALAAFFDDAPDDVVETANHEDSLSHLLRVASGLESVVIGEDQILGQVKTAYQDARTAGGIGDLLDPAVTKAIHVGERARTETTINEGIVSLGSAAVTLAAERIDLDDADALVVGAGEMGRLAARALESTDVGRISIANRTIERAESVRETIEKPGDSVALSALTADAIEADVIVTATASTEPILAADDLGNGEQVIVDLGQPRDVDPAAGETPNTTVYDLDDLESVTNRTRKQRRSAANEVASLVDRELENLRTQLKRQRADQAIAAMYESAARIKEREVKTALSRLDDRDEVTEDQREIVESMADALVNQLLAAPTKSLRDAAVADDWETIDTALRLFDPADTETDAPARDGTAASYGTVEDD</sequence>
<keyword evidence="4 8" id="KW-0521">NADP</keyword>
<dbReference type="AlphaFoldDB" id="A0ABD5NM52"/>
<proteinExistence type="inferred from homology"/>
<dbReference type="InterPro" id="IPR018214">
    <property type="entry name" value="GluRdtase_CS"/>
</dbReference>
<dbReference type="PROSITE" id="PS00747">
    <property type="entry name" value="GLUTR"/>
    <property type="match status" value="1"/>
</dbReference>
<gene>
    <name evidence="8 18" type="primary">hemA</name>
    <name evidence="18" type="ORF">ACFOUR_06885</name>
</gene>
<dbReference type="PANTHER" id="PTHR43013">
    <property type="entry name" value="GLUTAMYL-TRNA REDUCTASE"/>
    <property type="match status" value="1"/>
</dbReference>
<dbReference type="Gene3D" id="3.40.50.720">
    <property type="entry name" value="NAD(P)-binding Rossmann-like Domain"/>
    <property type="match status" value="1"/>
</dbReference>
<dbReference type="Proteomes" id="UP001595846">
    <property type="component" value="Unassembled WGS sequence"/>
</dbReference>
<dbReference type="SUPFAM" id="SSF51735">
    <property type="entry name" value="NAD(P)-binding Rossmann-fold domains"/>
    <property type="match status" value="1"/>
</dbReference>
<dbReference type="PANTHER" id="PTHR43013:SF1">
    <property type="entry name" value="GLUTAMYL-TRNA REDUCTASE"/>
    <property type="match status" value="1"/>
</dbReference>
<dbReference type="EC" id="1.2.1.70" evidence="3 8"/>
<evidence type="ECO:0000256" key="11">
    <source>
        <dbReference type="PIRSR" id="PIRSR000445-3"/>
    </source>
</evidence>
<evidence type="ECO:0000256" key="1">
    <source>
        <dbReference type="ARBA" id="ARBA00005059"/>
    </source>
</evidence>
<evidence type="ECO:0000313" key="18">
    <source>
        <dbReference type="EMBL" id="MFC3958096.1"/>
    </source>
</evidence>
<dbReference type="Pfam" id="PF00745">
    <property type="entry name" value="GlutR_dimer"/>
    <property type="match status" value="1"/>
</dbReference>
<comment type="similarity">
    <text evidence="2 8 13">Belongs to the glutamyl-tRNA reductase family.</text>
</comment>
<comment type="function">
    <text evidence="8">Catalyzes the NADPH-dependent reduction of glutamyl-tRNA(Glu) to glutamate 1-semialdehyde (GSA).</text>
</comment>
<comment type="subunit">
    <text evidence="8">Homodimer.</text>
</comment>
<feature type="binding site" evidence="8 10">
    <location>
        <position position="104"/>
    </location>
    <ligand>
        <name>substrate</name>
    </ligand>
</feature>
<name>A0ABD5NM52_9EURY</name>
<evidence type="ECO:0000256" key="5">
    <source>
        <dbReference type="ARBA" id="ARBA00023002"/>
    </source>
</evidence>
<dbReference type="EMBL" id="JBHSAQ010000002">
    <property type="protein sequence ID" value="MFC3958096.1"/>
    <property type="molecule type" value="Genomic_DNA"/>
</dbReference>
<evidence type="ECO:0000259" key="17">
    <source>
        <dbReference type="Pfam" id="PF05201"/>
    </source>
</evidence>
<dbReference type="CDD" id="cd05213">
    <property type="entry name" value="NAD_bind_Glutamyl_tRNA_reduct"/>
    <property type="match status" value="1"/>
</dbReference>
<evidence type="ECO:0000259" key="16">
    <source>
        <dbReference type="Pfam" id="PF01488"/>
    </source>
</evidence>
<dbReference type="InterPro" id="IPR000343">
    <property type="entry name" value="4pyrrol_synth_GluRdtase"/>
</dbReference>
<dbReference type="Pfam" id="PF01488">
    <property type="entry name" value="Shikimate_DH"/>
    <property type="match status" value="1"/>
</dbReference>
<dbReference type="FunFam" id="3.30.460.30:FF:000001">
    <property type="entry name" value="Glutamyl-tRNA reductase"/>
    <property type="match status" value="1"/>
</dbReference>
<dbReference type="GO" id="GO:0008883">
    <property type="term" value="F:glutamyl-tRNA reductase activity"/>
    <property type="evidence" value="ECO:0007669"/>
    <property type="project" value="UniProtKB-UniRule"/>
</dbReference>
<comment type="catalytic activity">
    <reaction evidence="7 8 13">
        <text>(S)-4-amino-5-oxopentanoate + tRNA(Glu) + NADP(+) = L-glutamyl-tRNA(Glu) + NADPH + H(+)</text>
        <dbReference type="Rhea" id="RHEA:12344"/>
        <dbReference type="Rhea" id="RHEA-COMP:9663"/>
        <dbReference type="Rhea" id="RHEA-COMP:9680"/>
        <dbReference type="ChEBI" id="CHEBI:15378"/>
        <dbReference type="ChEBI" id="CHEBI:57501"/>
        <dbReference type="ChEBI" id="CHEBI:57783"/>
        <dbReference type="ChEBI" id="CHEBI:58349"/>
        <dbReference type="ChEBI" id="CHEBI:78442"/>
        <dbReference type="ChEBI" id="CHEBI:78520"/>
        <dbReference type="EC" id="1.2.1.70"/>
    </reaction>
</comment>
<feature type="binding site" evidence="8 10">
    <location>
        <begin position="109"/>
        <end position="111"/>
    </location>
    <ligand>
        <name>substrate</name>
    </ligand>
</feature>
<dbReference type="InterPro" id="IPR036291">
    <property type="entry name" value="NAD(P)-bd_dom_sf"/>
</dbReference>
<comment type="domain">
    <text evidence="8">Possesses an unusual extended V-shaped dimeric structure with each monomer consisting of three distinct domains arranged along a curved 'spinal' alpha-helix. The N-terminal catalytic domain specifically recognizes the glutamate moiety of the substrate. The second domain is the NADPH-binding domain, and the third C-terminal domain is responsible for dimerization.</text>
</comment>
<dbReference type="InterPro" id="IPR015896">
    <property type="entry name" value="4pyrrol_synth_GluRdtase_dimer"/>
</dbReference>
<dbReference type="InterPro" id="IPR036453">
    <property type="entry name" value="GluRdtase_dimer_dom_sf"/>
</dbReference>
<accession>A0ABD5NM52</accession>
<evidence type="ECO:0000259" key="15">
    <source>
        <dbReference type="Pfam" id="PF00745"/>
    </source>
</evidence>
<evidence type="ECO:0000256" key="12">
    <source>
        <dbReference type="PIRSR" id="PIRSR000445-4"/>
    </source>
</evidence>
<dbReference type="SUPFAM" id="SSF69742">
    <property type="entry name" value="Glutamyl tRNA-reductase catalytic, N-terminal domain"/>
    <property type="match status" value="1"/>
</dbReference>
<evidence type="ECO:0000256" key="8">
    <source>
        <dbReference type="HAMAP-Rule" id="MF_00087"/>
    </source>
</evidence>
<evidence type="ECO:0000256" key="6">
    <source>
        <dbReference type="ARBA" id="ARBA00023244"/>
    </source>
</evidence>
<dbReference type="InterPro" id="IPR015895">
    <property type="entry name" value="4pyrrol_synth_GluRdtase_N"/>
</dbReference>